<keyword evidence="3" id="KW-1185">Reference proteome</keyword>
<evidence type="ECO:0000256" key="1">
    <source>
        <dbReference type="SAM" id="Phobius"/>
    </source>
</evidence>
<feature type="transmembrane region" description="Helical" evidence="1">
    <location>
        <begin position="60"/>
        <end position="81"/>
    </location>
</feature>
<evidence type="ECO:0000313" key="2">
    <source>
        <dbReference type="EMBL" id="UEL48133.1"/>
    </source>
</evidence>
<dbReference type="EMBL" id="CP081135">
    <property type="protein sequence ID" value="UEL48133.1"/>
    <property type="molecule type" value="Genomic_DNA"/>
</dbReference>
<organism evidence="2 3">
    <name type="scientific">Terrisporobacter hibernicus</name>
    <dbReference type="NCBI Taxonomy" id="2813371"/>
    <lineage>
        <taxon>Bacteria</taxon>
        <taxon>Bacillati</taxon>
        <taxon>Bacillota</taxon>
        <taxon>Clostridia</taxon>
        <taxon>Peptostreptococcales</taxon>
        <taxon>Peptostreptococcaceae</taxon>
        <taxon>Terrisporobacter</taxon>
    </lineage>
</organism>
<name>A0AAX2ZFL4_9FIRM</name>
<dbReference type="RefSeq" id="WP_074917740.1">
    <property type="nucleotide sequence ID" value="NZ_CP081135.1"/>
</dbReference>
<keyword evidence="1" id="KW-0472">Membrane</keyword>
<accession>A0AAX2ZFL4</accession>
<reference evidence="2 3" key="1">
    <citation type="journal article" date="2023" name="Int. J. Syst. Evol. Microbiol.">
        <title>Terrisporobacter hibernicus sp. nov., isolated from bovine faeces in Northern Ireland.</title>
        <authorList>
            <person name="Mitchell M."/>
            <person name="Nguyen S.V."/>
            <person name="Connor M."/>
            <person name="Fairley D.J."/>
            <person name="Donoghue O."/>
            <person name="Marshall H."/>
            <person name="Koolman L."/>
            <person name="McMullan G."/>
            <person name="Schaffer K.E."/>
            <person name="McGrath J.W."/>
            <person name="Fanning S."/>
        </authorList>
    </citation>
    <scope>NUCLEOTIDE SEQUENCE [LARGE SCALE GENOMIC DNA]</scope>
    <source>
        <strain evidence="2 3">MCA3</strain>
    </source>
</reference>
<protein>
    <submittedName>
        <fullName evidence="2">Uncharacterized protein</fullName>
    </submittedName>
</protein>
<evidence type="ECO:0000313" key="3">
    <source>
        <dbReference type="Proteomes" id="UP001198983"/>
    </source>
</evidence>
<feature type="transmembrane region" description="Helical" evidence="1">
    <location>
        <begin position="112"/>
        <end position="137"/>
    </location>
</feature>
<sequence length="139" mass="16104">MSKTVKKIFYCIFTFVQIAMIVGLKVVHDLSSKKAGVNHHLRFYKSKYNNEIFTTSNIPIFKLIIGIVMILLLIALVYYIFKKKKTHILFDFIISILCCILIIWMLTSTTLVSILVYPFMVLVTVLVLVIEIIKIFIII</sequence>
<dbReference type="Proteomes" id="UP001198983">
    <property type="component" value="Chromosome"/>
</dbReference>
<keyword evidence="1" id="KW-1133">Transmembrane helix</keyword>
<feature type="transmembrane region" description="Helical" evidence="1">
    <location>
        <begin position="7"/>
        <end position="27"/>
    </location>
</feature>
<dbReference type="AlphaFoldDB" id="A0AAX2ZFL4"/>
<gene>
    <name evidence="2" type="ORF">JW646_01405</name>
</gene>
<dbReference type="KEGG" id="tem:JW646_01405"/>
<proteinExistence type="predicted"/>
<feature type="transmembrane region" description="Helical" evidence="1">
    <location>
        <begin position="88"/>
        <end position="106"/>
    </location>
</feature>
<keyword evidence="1" id="KW-0812">Transmembrane</keyword>